<feature type="signal peptide" evidence="1">
    <location>
        <begin position="1"/>
        <end position="21"/>
    </location>
</feature>
<dbReference type="InterPro" id="IPR029062">
    <property type="entry name" value="Class_I_gatase-like"/>
</dbReference>
<dbReference type="Pfam" id="PF06439">
    <property type="entry name" value="3keto-disac_hyd"/>
    <property type="match status" value="1"/>
</dbReference>
<protein>
    <submittedName>
        <fullName evidence="3">Trehalose utilization</fullName>
    </submittedName>
</protein>
<comment type="caution">
    <text evidence="3">The sequence shown here is derived from an EMBL/GenBank/DDBJ whole genome shotgun (WGS) entry which is preliminary data.</text>
</comment>
<name>A0A5C5X6G9_9PLAN</name>
<feature type="chain" id="PRO_5022704575" evidence="1">
    <location>
        <begin position="22"/>
        <end position="571"/>
    </location>
</feature>
<dbReference type="GO" id="GO:0016787">
    <property type="term" value="F:hydrolase activity"/>
    <property type="evidence" value="ECO:0007669"/>
    <property type="project" value="InterPro"/>
</dbReference>
<dbReference type="EMBL" id="SIHI01000001">
    <property type="protein sequence ID" value="TWT57941.1"/>
    <property type="molecule type" value="Genomic_DNA"/>
</dbReference>
<evidence type="ECO:0000256" key="1">
    <source>
        <dbReference type="SAM" id="SignalP"/>
    </source>
</evidence>
<organism evidence="3 4">
    <name type="scientific">Thalassoglobus neptunius</name>
    <dbReference type="NCBI Taxonomy" id="1938619"/>
    <lineage>
        <taxon>Bacteria</taxon>
        <taxon>Pseudomonadati</taxon>
        <taxon>Planctomycetota</taxon>
        <taxon>Planctomycetia</taxon>
        <taxon>Planctomycetales</taxon>
        <taxon>Planctomycetaceae</taxon>
        <taxon>Thalassoglobus</taxon>
    </lineage>
</organism>
<dbReference type="Proteomes" id="UP000317243">
    <property type="component" value="Unassembled WGS sequence"/>
</dbReference>
<gene>
    <name evidence="3" type="ORF">KOR42_13090</name>
</gene>
<keyword evidence="1" id="KW-0732">Signal</keyword>
<proteinExistence type="predicted"/>
<dbReference type="Gene3D" id="2.60.120.560">
    <property type="entry name" value="Exo-inulinase, domain 1"/>
    <property type="match status" value="1"/>
</dbReference>
<keyword evidence="4" id="KW-1185">Reference proteome</keyword>
<accession>A0A5C5X6G9</accession>
<dbReference type="InterPro" id="IPR010496">
    <property type="entry name" value="AL/BT2_dom"/>
</dbReference>
<dbReference type="AlphaFoldDB" id="A0A5C5X6G9"/>
<dbReference type="Gene3D" id="3.40.50.880">
    <property type="match status" value="1"/>
</dbReference>
<evidence type="ECO:0000313" key="4">
    <source>
        <dbReference type="Proteomes" id="UP000317243"/>
    </source>
</evidence>
<sequence length="571" mass="63317" precursor="true">MRYLRLASFLVACACFHSAHAGEPVSLIKGDSLDGWTQRGGEAKYTIEDGVVVGESVVNTPNSFLCTDREYSNFILDVDLKVDLGLNSGIQIRSHVAEKPQVVETKTSSGKIRKKTIPVGRVHGYQVEIDTSNRAWSGGIYDEGRRGWLNDLSGDENETARKAFKNGEWNHYRIQVIGNSIKTWVNGVPAADLTDDMDASGFIALQVHGIGDNESRAGTKVRWKNLQLQEVSVDETAKKEYIEYSGDEGIGVGKKIVLIAGDEEYRSEETLPQLGLILSEQHGFDCRVVFPINPETGFIDPNYGENIPGLEALEDADLMIIATRFRALPDDQMQYIDRYLQRGGPVLGLRTATHAFNFPKGSSWSHYSNGYNGPKEAWKDGFGRLVLGEKWISHHGKHKSQSTRGVIVEEQSDHPILRGVEGIWGPTDVYGVRLPLPGDSQPLVLGQVVNREGEASEGDPLYGMRYTDTELDDSKNDPMMPVVWTKTYQVPGGEVGEVVTTTMGSSTDLLNDGFRQLVVNSVLWLTGFEDDIPTDGASAEIVGEFVPTAFEFRRGDYWPKRQLTVESFEFE</sequence>
<dbReference type="RefSeq" id="WP_231740700.1">
    <property type="nucleotide sequence ID" value="NZ_SIHI01000001.1"/>
</dbReference>
<reference evidence="3 4" key="1">
    <citation type="submission" date="2019-02" db="EMBL/GenBank/DDBJ databases">
        <title>Deep-cultivation of Planctomycetes and their phenomic and genomic characterization uncovers novel biology.</title>
        <authorList>
            <person name="Wiegand S."/>
            <person name="Jogler M."/>
            <person name="Boedeker C."/>
            <person name="Pinto D."/>
            <person name="Vollmers J."/>
            <person name="Rivas-Marin E."/>
            <person name="Kohn T."/>
            <person name="Peeters S.H."/>
            <person name="Heuer A."/>
            <person name="Rast P."/>
            <person name="Oberbeckmann S."/>
            <person name="Bunk B."/>
            <person name="Jeske O."/>
            <person name="Meyerdierks A."/>
            <person name="Storesund J.E."/>
            <person name="Kallscheuer N."/>
            <person name="Luecker S."/>
            <person name="Lage O.M."/>
            <person name="Pohl T."/>
            <person name="Merkel B.J."/>
            <person name="Hornburger P."/>
            <person name="Mueller R.-W."/>
            <person name="Bruemmer F."/>
            <person name="Labrenz M."/>
            <person name="Spormann A.M."/>
            <person name="Op Den Camp H."/>
            <person name="Overmann J."/>
            <person name="Amann R."/>
            <person name="Jetten M.S.M."/>
            <person name="Mascher T."/>
            <person name="Medema M.H."/>
            <person name="Devos D.P."/>
            <person name="Kaster A.-K."/>
            <person name="Ovreas L."/>
            <person name="Rohde M."/>
            <person name="Galperin M.Y."/>
            <person name="Jogler C."/>
        </authorList>
    </citation>
    <scope>NUCLEOTIDE SEQUENCE [LARGE SCALE GENOMIC DNA]</scope>
    <source>
        <strain evidence="3 4">KOR42</strain>
    </source>
</reference>
<feature type="domain" description="3-keto-alpha-glucoside-1,2-lyase/3-keto-2-hydroxy-glucal hydratase" evidence="2">
    <location>
        <begin position="24"/>
        <end position="228"/>
    </location>
</feature>
<evidence type="ECO:0000259" key="2">
    <source>
        <dbReference type="Pfam" id="PF06439"/>
    </source>
</evidence>
<dbReference type="SUPFAM" id="SSF52317">
    <property type="entry name" value="Class I glutamine amidotransferase-like"/>
    <property type="match status" value="1"/>
</dbReference>
<evidence type="ECO:0000313" key="3">
    <source>
        <dbReference type="EMBL" id="TWT57941.1"/>
    </source>
</evidence>